<protein>
    <recommendedName>
        <fullName evidence="5">Secreted protein</fullName>
    </recommendedName>
</protein>
<dbReference type="EMBL" id="LRGB01002387">
    <property type="protein sequence ID" value="KZS07792.1"/>
    <property type="molecule type" value="Genomic_DNA"/>
</dbReference>
<evidence type="ECO:0000256" key="2">
    <source>
        <dbReference type="SAM" id="SignalP"/>
    </source>
</evidence>
<evidence type="ECO:0000313" key="3">
    <source>
        <dbReference type="EMBL" id="KZS07792.1"/>
    </source>
</evidence>
<dbReference type="Proteomes" id="UP000076858">
    <property type="component" value="Unassembled WGS sequence"/>
</dbReference>
<comment type="caution">
    <text evidence="3">The sequence shown here is derived from an EMBL/GenBank/DDBJ whole genome shotgun (WGS) entry which is preliminary data.</text>
</comment>
<feature type="chain" id="PRO_5007852553" description="Secreted protein" evidence="2">
    <location>
        <begin position="29"/>
        <end position="87"/>
    </location>
</feature>
<dbReference type="AlphaFoldDB" id="A0A164QIR8"/>
<organism evidence="3 4">
    <name type="scientific">Daphnia magna</name>
    <dbReference type="NCBI Taxonomy" id="35525"/>
    <lineage>
        <taxon>Eukaryota</taxon>
        <taxon>Metazoa</taxon>
        <taxon>Ecdysozoa</taxon>
        <taxon>Arthropoda</taxon>
        <taxon>Crustacea</taxon>
        <taxon>Branchiopoda</taxon>
        <taxon>Diplostraca</taxon>
        <taxon>Cladocera</taxon>
        <taxon>Anomopoda</taxon>
        <taxon>Daphniidae</taxon>
        <taxon>Daphnia</taxon>
    </lineage>
</organism>
<name>A0A164QIR8_9CRUS</name>
<evidence type="ECO:0008006" key="5">
    <source>
        <dbReference type="Google" id="ProtNLM"/>
    </source>
</evidence>
<keyword evidence="2" id="KW-0732">Signal</keyword>
<sequence>MITTSVIFPLLLFAVLLIKLYIFSSSSSSCSSLSPANISIFTFYTYITSRKVLKRHGEKRERLPFGVAKGQTRGNRNPDIVRPKLEE</sequence>
<accession>A0A164QIR8</accession>
<evidence type="ECO:0000313" key="4">
    <source>
        <dbReference type="Proteomes" id="UP000076858"/>
    </source>
</evidence>
<evidence type="ECO:0000256" key="1">
    <source>
        <dbReference type="SAM" id="MobiDB-lite"/>
    </source>
</evidence>
<gene>
    <name evidence="3" type="ORF">APZ42_028429</name>
</gene>
<keyword evidence="4" id="KW-1185">Reference proteome</keyword>
<feature type="signal peptide" evidence="2">
    <location>
        <begin position="1"/>
        <end position="28"/>
    </location>
</feature>
<proteinExistence type="predicted"/>
<reference evidence="3 4" key="1">
    <citation type="submission" date="2016-03" db="EMBL/GenBank/DDBJ databases">
        <title>EvidentialGene: Evidence-directed Construction of Genes on Genomes.</title>
        <authorList>
            <person name="Gilbert D.G."/>
            <person name="Choi J.-H."/>
            <person name="Mockaitis K."/>
            <person name="Colbourne J."/>
            <person name="Pfrender M."/>
        </authorList>
    </citation>
    <scope>NUCLEOTIDE SEQUENCE [LARGE SCALE GENOMIC DNA]</scope>
    <source>
        <strain evidence="3 4">Xinb3</strain>
        <tissue evidence="3">Complete organism</tissue>
    </source>
</reference>
<feature type="region of interest" description="Disordered" evidence="1">
    <location>
        <begin position="64"/>
        <end position="87"/>
    </location>
</feature>